<evidence type="ECO:0000313" key="2">
    <source>
        <dbReference type="EMBL" id="RPA80581.1"/>
    </source>
</evidence>
<dbReference type="AlphaFoldDB" id="A0A3N4I8R8"/>
<dbReference type="OrthoDB" id="4867810at2759"/>
<evidence type="ECO:0000313" key="3">
    <source>
        <dbReference type="Proteomes" id="UP000275078"/>
    </source>
</evidence>
<proteinExistence type="predicted"/>
<evidence type="ECO:0000259" key="1">
    <source>
        <dbReference type="Pfam" id="PF14529"/>
    </source>
</evidence>
<dbReference type="Proteomes" id="UP000275078">
    <property type="component" value="Unassembled WGS sequence"/>
</dbReference>
<keyword evidence="3" id="KW-1185">Reference proteome</keyword>
<dbReference type="SUPFAM" id="SSF56219">
    <property type="entry name" value="DNase I-like"/>
    <property type="match status" value="1"/>
</dbReference>
<accession>A0A3N4I8R8</accession>
<reference evidence="2 3" key="1">
    <citation type="journal article" date="2018" name="Nat. Ecol. Evol.">
        <title>Pezizomycetes genomes reveal the molecular basis of ectomycorrhizal truffle lifestyle.</title>
        <authorList>
            <person name="Murat C."/>
            <person name="Payen T."/>
            <person name="Noel B."/>
            <person name="Kuo A."/>
            <person name="Morin E."/>
            <person name="Chen J."/>
            <person name="Kohler A."/>
            <person name="Krizsan K."/>
            <person name="Balestrini R."/>
            <person name="Da Silva C."/>
            <person name="Montanini B."/>
            <person name="Hainaut M."/>
            <person name="Levati E."/>
            <person name="Barry K.W."/>
            <person name="Belfiori B."/>
            <person name="Cichocki N."/>
            <person name="Clum A."/>
            <person name="Dockter R.B."/>
            <person name="Fauchery L."/>
            <person name="Guy J."/>
            <person name="Iotti M."/>
            <person name="Le Tacon F."/>
            <person name="Lindquist E.A."/>
            <person name="Lipzen A."/>
            <person name="Malagnac F."/>
            <person name="Mello A."/>
            <person name="Molinier V."/>
            <person name="Miyauchi S."/>
            <person name="Poulain J."/>
            <person name="Riccioni C."/>
            <person name="Rubini A."/>
            <person name="Sitrit Y."/>
            <person name="Splivallo R."/>
            <person name="Traeger S."/>
            <person name="Wang M."/>
            <person name="Zifcakova L."/>
            <person name="Wipf D."/>
            <person name="Zambonelli A."/>
            <person name="Paolocci F."/>
            <person name="Nowrousian M."/>
            <person name="Ottonello S."/>
            <person name="Baldrian P."/>
            <person name="Spatafora J.W."/>
            <person name="Henrissat B."/>
            <person name="Nagy L.G."/>
            <person name="Aury J.M."/>
            <person name="Wincker P."/>
            <person name="Grigoriev I.V."/>
            <person name="Bonfante P."/>
            <person name="Martin F.M."/>
        </authorList>
    </citation>
    <scope>NUCLEOTIDE SEQUENCE [LARGE SCALE GENOMIC DNA]</scope>
    <source>
        <strain evidence="2 3">RN42</strain>
    </source>
</reference>
<dbReference type="Gene3D" id="3.60.10.10">
    <property type="entry name" value="Endonuclease/exonuclease/phosphatase"/>
    <property type="match status" value="1"/>
</dbReference>
<organism evidence="2 3">
    <name type="scientific">Ascobolus immersus RN42</name>
    <dbReference type="NCBI Taxonomy" id="1160509"/>
    <lineage>
        <taxon>Eukaryota</taxon>
        <taxon>Fungi</taxon>
        <taxon>Dikarya</taxon>
        <taxon>Ascomycota</taxon>
        <taxon>Pezizomycotina</taxon>
        <taxon>Pezizomycetes</taxon>
        <taxon>Pezizales</taxon>
        <taxon>Ascobolaceae</taxon>
        <taxon>Ascobolus</taxon>
    </lineage>
</organism>
<dbReference type="EMBL" id="ML119687">
    <property type="protein sequence ID" value="RPA80581.1"/>
    <property type="molecule type" value="Genomic_DNA"/>
</dbReference>
<dbReference type="InterPro" id="IPR005135">
    <property type="entry name" value="Endo/exonuclease/phosphatase"/>
</dbReference>
<name>A0A3N4I8R8_ASCIM</name>
<dbReference type="Pfam" id="PF14529">
    <property type="entry name" value="Exo_endo_phos_2"/>
    <property type="match status" value="1"/>
</dbReference>
<feature type="domain" description="Endonuclease/exonuclease/phosphatase" evidence="1">
    <location>
        <begin position="133"/>
        <end position="237"/>
    </location>
</feature>
<dbReference type="InterPro" id="IPR036691">
    <property type="entry name" value="Endo/exonu/phosph_ase_sf"/>
</dbReference>
<sequence>MTSKWRSILTLKLSNAPTITPSSIRLLQLNCGKNNNVMQGCLETAVHTADIVLLQEPWVGAWSKENGAYTMSSHCSFDLLLPRGHNNNRIKPRVATFVSRSLSHLKVNPRPDIFDDPYVQVLEVSAVGHDSFLLFNIYNERYPDTQQYTMERLFTDYSFPTTNTIVVGDMNAHHPWWNGRIEIEKHASTLVSKMEAGHFHLLNEPDAPTFFQYRSATHSLYESVLDLSFCSMDLIEHPYHASI</sequence>
<protein>
    <submittedName>
        <fullName evidence="2">DNase I-like protein</fullName>
    </submittedName>
</protein>
<gene>
    <name evidence="2" type="ORF">BJ508DRAFT_327291</name>
</gene>
<dbReference type="GO" id="GO:0003824">
    <property type="term" value="F:catalytic activity"/>
    <property type="evidence" value="ECO:0007669"/>
    <property type="project" value="InterPro"/>
</dbReference>